<dbReference type="Pfam" id="PF01803">
    <property type="entry name" value="LIM_bind"/>
    <property type="match status" value="1"/>
</dbReference>
<dbReference type="STRING" id="692275.N1QK37"/>
<feature type="compositionally biased region" description="Low complexity" evidence="1">
    <location>
        <begin position="266"/>
        <end position="316"/>
    </location>
</feature>
<reference evidence="2 3" key="1">
    <citation type="journal article" date="2012" name="PLoS Pathog.">
        <title>Diverse lifestyles and strategies of plant pathogenesis encoded in the genomes of eighteen Dothideomycetes fungi.</title>
        <authorList>
            <person name="Ohm R.A."/>
            <person name="Feau N."/>
            <person name="Henrissat B."/>
            <person name="Schoch C.L."/>
            <person name="Horwitz B.A."/>
            <person name="Barry K.W."/>
            <person name="Condon B.J."/>
            <person name="Copeland A.C."/>
            <person name="Dhillon B."/>
            <person name="Glaser F."/>
            <person name="Hesse C.N."/>
            <person name="Kosti I."/>
            <person name="LaButti K."/>
            <person name="Lindquist E.A."/>
            <person name="Lucas S."/>
            <person name="Salamov A.A."/>
            <person name="Bradshaw R.E."/>
            <person name="Ciuffetti L."/>
            <person name="Hamelin R.C."/>
            <person name="Kema G.H.J."/>
            <person name="Lawrence C."/>
            <person name="Scott J.A."/>
            <person name="Spatafora J.W."/>
            <person name="Turgeon B.G."/>
            <person name="de Wit P.J.G.M."/>
            <person name="Zhong S."/>
            <person name="Goodwin S.B."/>
            <person name="Grigoriev I.V."/>
        </authorList>
    </citation>
    <scope>NUCLEOTIDE SEQUENCE [LARGE SCALE GENOMIC DNA]</scope>
    <source>
        <strain evidence="2 3">SO2202</strain>
    </source>
</reference>
<proteinExistence type="predicted"/>
<dbReference type="PANTHER" id="PTHR10378">
    <property type="entry name" value="LIM DOMAIN-BINDING PROTEIN"/>
    <property type="match status" value="1"/>
</dbReference>
<keyword evidence="3" id="KW-1185">Reference proteome</keyword>
<feature type="compositionally biased region" description="Low complexity" evidence="1">
    <location>
        <begin position="211"/>
        <end position="236"/>
    </location>
</feature>
<feature type="compositionally biased region" description="Polar residues" evidence="1">
    <location>
        <begin position="689"/>
        <end position="699"/>
    </location>
</feature>
<dbReference type="eggNOG" id="ENOG502S0PM">
    <property type="taxonomic scope" value="Eukaryota"/>
</dbReference>
<dbReference type="InterPro" id="IPR029005">
    <property type="entry name" value="LIM-bd/SEUSS"/>
</dbReference>
<evidence type="ECO:0000313" key="3">
    <source>
        <dbReference type="Proteomes" id="UP000016931"/>
    </source>
</evidence>
<dbReference type="OrthoDB" id="774557at2759"/>
<gene>
    <name evidence="2" type="ORF">SEPMUDRAFT_146551</name>
</gene>
<organism evidence="2 3">
    <name type="scientific">Sphaerulina musiva (strain SO2202)</name>
    <name type="common">Poplar stem canker fungus</name>
    <name type="synonym">Septoria musiva</name>
    <dbReference type="NCBI Taxonomy" id="692275"/>
    <lineage>
        <taxon>Eukaryota</taxon>
        <taxon>Fungi</taxon>
        <taxon>Dikarya</taxon>
        <taxon>Ascomycota</taxon>
        <taxon>Pezizomycotina</taxon>
        <taxon>Dothideomycetes</taxon>
        <taxon>Dothideomycetidae</taxon>
        <taxon>Mycosphaerellales</taxon>
        <taxon>Mycosphaerellaceae</taxon>
        <taxon>Sphaerulina</taxon>
    </lineage>
</organism>
<accession>N1QK37</accession>
<feature type="region of interest" description="Disordered" evidence="1">
    <location>
        <begin position="666"/>
        <end position="742"/>
    </location>
</feature>
<feature type="region of interest" description="Disordered" evidence="1">
    <location>
        <begin position="211"/>
        <end position="316"/>
    </location>
</feature>
<feature type="compositionally biased region" description="Low complexity" evidence="1">
    <location>
        <begin position="243"/>
        <end position="253"/>
    </location>
</feature>
<dbReference type="RefSeq" id="XP_016765686.1">
    <property type="nucleotide sequence ID" value="XM_016903723.1"/>
</dbReference>
<evidence type="ECO:0000313" key="2">
    <source>
        <dbReference type="EMBL" id="EMF17565.1"/>
    </source>
</evidence>
<dbReference type="OMA" id="AHLFQQP"/>
<feature type="compositionally biased region" description="Polar residues" evidence="1">
    <location>
        <begin position="254"/>
        <end position="265"/>
    </location>
</feature>
<dbReference type="HOGENOM" id="CLU_373848_0_0_1"/>
<feature type="compositionally biased region" description="Basic and acidic residues" evidence="1">
    <location>
        <begin position="718"/>
        <end position="729"/>
    </location>
</feature>
<dbReference type="GeneID" id="27900860"/>
<dbReference type="AlphaFoldDB" id="N1QK37"/>
<feature type="compositionally biased region" description="Low complexity" evidence="1">
    <location>
        <begin position="700"/>
        <end position="710"/>
    </location>
</feature>
<name>N1QK37_SPHMS</name>
<sequence length="742" mass="80716">MMAAYQPTPGGVHPGLQHGHPGMGPNPGQHMGQPMQMHPGVSGAPHQGAMMGMQPGANGMGPGGMGGQHPGAGMAMAAHMGGQSMAGGMPNAQALSQMTPQQQLAHHHQQQQQFAAMAGQNPQFAMQQHQMRLRQQALMQQAQASGMMNVNQPGMQMNPQLAQLQQQQAAQQAAQAAGQPVQLTPNLQQQQMQMMQQQAIQRQQAAQQQQQQHQQTQLAQQMAMQHANSQQSNPGQAAPPNPQNQAANAAAQQMRPQSRVANPNEQTPNSQQQHSQQSPAQQAQAQAQQTPQQGQAANPQQQAPQQQQMTQAQRHASMALFQRQQAMQAAQANRLAQQQQQANAQGGMFILKLMNFNDHLSNFSLDNDNPAANGKDITHWHNFVEKHFAADGRLIHSFPNTDHNGNPNRKSYEVLRPNVARYFYTYFDSGASSLRLHTEHAREAPHPTTGGQQVTCQKAIFSIAYPNGARLEMTGSLQVLFSAGSDTIECLSFQTTSTEETLSRGQIERVLADFSPTMSHKASPKLAKNKLPKAQQKLQEAENRITIDHFPKTPKGTMGFTSKVQHFLEIGETMNIMSDLMHAAQEKKLRPEQALEALVGEWEQGGNPQIHFPPNGAAQGSRTPSMANMQMGPNGQFSSPSMSHMSLPINGSPHIGHHGNLAPGMNMANSHTPSPHQLHMAAPPMMPQHSAQGTSSSIASENTSPNLNNNNKRRRSTVKMEGDDHDSARVKPSPRLGKKAKP</sequence>
<evidence type="ECO:0000256" key="1">
    <source>
        <dbReference type="SAM" id="MobiDB-lite"/>
    </source>
</evidence>
<dbReference type="EMBL" id="KB456260">
    <property type="protein sequence ID" value="EMF17565.1"/>
    <property type="molecule type" value="Genomic_DNA"/>
</dbReference>
<protein>
    <recommendedName>
        <fullName evidence="4">LIM-domain-containing protein</fullName>
    </recommendedName>
</protein>
<evidence type="ECO:0008006" key="4">
    <source>
        <dbReference type="Google" id="ProtNLM"/>
    </source>
</evidence>
<feature type="region of interest" description="Disordered" evidence="1">
    <location>
        <begin position="1"/>
        <end position="48"/>
    </location>
</feature>
<dbReference type="Proteomes" id="UP000016931">
    <property type="component" value="Unassembled WGS sequence"/>
</dbReference>